<dbReference type="OrthoDB" id="836882at2"/>
<protein>
    <submittedName>
        <fullName evidence="4">TetR/AcrR family transcriptional regulator</fullName>
    </submittedName>
</protein>
<name>A0A363NQE1_9SPHI</name>
<organism evidence="4 5">
    <name type="scientific">Sphingobacterium athyrii</name>
    <dbReference type="NCBI Taxonomy" id="2152717"/>
    <lineage>
        <taxon>Bacteria</taxon>
        <taxon>Pseudomonadati</taxon>
        <taxon>Bacteroidota</taxon>
        <taxon>Sphingobacteriia</taxon>
        <taxon>Sphingobacteriales</taxon>
        <taxon>Sphingobacteriaceae</taxon>
        <taxon>Sphingobacterium</taxon>
    </lineage>
</organism>
<feature type="DNA-binding region" description="H-T-H motif" evidence="2">
    <location>
        <begin position="42"/>
        <end position="61"/>
    </location>
</feature>
<evidence type="ECO:0000313" key="5">
    <source>
        <dbReference type="Proteomes" id="UP000250831"/>
    </source>
</evidence>
<comment type="caution">
    <text evidence="4">The sequence shown here is derived from an EMBL/GenBank/DDBJ whole genome shotgun (WGS) entry which is preliminary data.</text>
</comment>
<reference evidence="4 5" key="1">
    <citation type="submission" date="2018-04" db="EMBL/GenBank/DDBJ databases">
        <title>Sphingobacterium sp. M46 Genome.</title>
        <authorList>
            <person name="Cheng J."/>
            <person name="Li Y."/>
        </authorList>
    </citation>
    <scope>NUCLEOTIDE SEQUENCE [LARGE SCALE GENOMIC DNA]</scope>
    <source>
        <strain evidence="4 5">M46</strain>
    </source>
</reference>
<accession>A0A363NQE1</accession>
<dbReference type="AlphaFoldDB" id="A0A363NQE1"/>
<dbReference type="InterPro" id="IPR009057">
    <property type="entry name" value="Homeodomain-like_sf"/>
</dbReference>
<dbReference type="EMBL" id="QCXX01000005">
    <property type="protein sequence ID" value="PUV22881.1"/>
    <property type="molecule type" value="Genomic_DNA"/>
</dbReference>
<dbReference type="GO" id="GO:0003677">
    <property type="term" value="F:DNA binding"/>
    <property type="evidence" value="ECO:0007669"/>
    <property type="project" value="UniProtKB-UniRule"/>
</dbReference>
<dbReference type="SUPFAM" id="SSF46689">
    <property type="entry name" value="Homeodomain-like"/>
    <property type="match status" value="1"/>
</dbReference>
<evidence type="ECO:0000313" key="4">
    <source>
        <dbReference type="EMBL" id="PUV22881.1"/>
    </source>
</evidence>
<feature type="domain" description="HTH tetR-type" evidence="3">
    <location>
        <begin position="19"/>
        <end position="79"/>
    </location>
</feature>
<keyword evidence="1 2" id="KW-0238">DNA-binding</keyword>
<evidence type="ECO:0000256" key="1">
    <source>
        <dbReference type="ARBA" id="ARBA00023125"/>
    </source>
</evidence>
<proteinExistence type="predicted"/>
<sequence length="221" mass="24646">MTNKQQSRKKYQGEKNNKERTMGKLITSVGKVLEEKGYSGLTIANISKVAGVDRKLIGLYFGTLDNLVETYIRGKDYWLSATMNAVGYFGNAPEVGSRGFLESLLLNQLEDFLTNTEMQKILAWQICEESALMSEISQEREKMSALFFAFADKELQGKDLDLRAVVTILVAGIYYIVLHSAHTKSTVCEIDISTPEGLNRIKASIKNILGWAYNSVEEPAG</sequence>
<evidence type="ECO:0000259" key="3">
    <source>
        <dbReference type="PROSITE" id="PS50977"/>
    </source>
</evidence>
<gene>
    <name evidence="4" type="ORF">DCO56_18330</name>
</gene>
<evidence type="ECO:0000256" key="2">
    <source>
        <dbReference type="PROSITE-ProRule" id="PRU00335"/>
    </source>
</evidence>
<dbReference type="InterPro" id="IPR001647">
    <property type="entry name" value="HTH_TetR"/>
</dbReference>
<dbReference type="PROSITE" id="PS50977">
    <property type="entry name" value="HTH_TETR_2"/>
    <property type="match status" value="1"/>
</dbReference>
<dbReference type="RefSeq" id="WP_108635216.1">
    <property type="nucleotide sequence ID" value="NZ_QCXX01000005.1"/>
</dbReference>
<dbReference type="Gene3D" id="1.10.357.10">
    <property type="entry name" value="Tetracycline Repressor, domain 2"/>
    <property type="match status" value="1"/>
</dbReference>
<keyword evidence="5" id="KW-1185">Reference proteome</keyword>
<dbReference type="Proteomes" id="UP000250831">
    <property type="component" value="Unassembled WGS sequence"/>
</dbReference>